<keyword evidence="6" id="KW-1185">Reference proteome</keyword>
<evidence type="ECO:0000313" key="6">
    <source>
        <dbReference type="Proteomes" id="UP001189429"/>
    </source>
</evidence>
<evidence type="ECO:0000256" key="2">
    <source>
        <dbReference type="ARBA" id="ARBA00022837"/>
    </source>
</evidence>
<dbReference type="PANTHER" id="PTHR10342:SF274">
    <property type="entry name" value="ARYLSULFATASE B"/>
    <property type="match status" value="1"/>
</dbReference>
<protein>
    <recommendedName>
        <fullName evidence="4">Sulfatase N-terminal domain-containing protein</fullName>
    </recommendedName>
</protein>
<dbReference type="InterPro" id="IPR047115">
    <property type="entry name" value="ARSB"/>
</dbReference>
<dbReference type="InterPro" id="IPR000917">
    <property type="entry name" value="Sulfatase_N"/>
</dbReference>
<evidence type="ECO:0000259" key="4">
    <source>
        <dbReference type="Pfam" id="PF00884"/>
    </source>
</evidence>
<dbReference type="Gene3D" id="3.40.720.10">
    <property type="entry name" value="Alkaline Phosphatase, subunit A"/>
    <property type="match status" value="1"/>
</dbReference>
<dbReference type="CDD" id="cd16029">
    <property type="entry name" value="4-S"/>
    <property type="match status" value="1"/>
</dbReference>
<reference evidence="5" key="1">
    <citation type="submission" date="2023-10" db="EMBL/GenBank/DDBJ databases">
        <authorList>
            <person name="Chen Y."/>
            <person name="Shah S."/>
            <person name="Dougan E. K."/>
            <person name="Thang M."/>
            <person name="Chan C."/>
        </authorList>
    </citation>
    <scope>NUCLEOTIDE SEQUENCE [LARGE SCALE GENOMIC DNA]</scope>
</reference>
<accession>A0ABN9S7A6</accession>
<sequence>MVKAYATVPILLHSCTATAPSIRKPHIIHILADDLGWADIGYHRSARDRDVQTPNLDAMMKSGIELDRFYVFQFCAPSRSAIQTGRSPIHVNVQNIGPETANPLDLDGGWQGIPVNMTGVASLLRKAGYRTHMVGKWDVGMATMAHHPRARGYESWLGYWHHSNDYWQHKVGRCGLEELRDLWRYDSDYDGPASDMANGPHCSQGNQAPSNETCVYEERVLTDRVKDVIHSHSASEPLFLFWSMHLVHYPLQVPREYLQKFAFIENSNRRHLHAMVNYMDDVVGEVVALLKTRGLWANALVVFHSDNGGEIIFDGVCGGNNWPLRGGKFSNFEGGIRVNAFATGGFIEDAFGEASSPLVATRGQCVPGGLAWGSLWPCLATSLLLHWGSLQALVGSP</sequence>
<keyword evidence="2" id="KW-0106">Calcium</keyword>
<keyword evidence="1" id="KW-0479">Metal-binding</keyword>
<dbReference type="Proteomes" id="UP001189429">
    <property type="component" value="Unassembled WGS sequence"/>
</dbReference>
<proteinExistence type="predicted"/>
<dbReference type="InterPro" id="IPR017850">
    <property type="entry name" value="Alkaline_phosphatase_core_sf"/>
</dbReference>
<keyword evidence="3" id="KW-0325">Glycoprotein</keyword>
<organism evidence="5 6">
    <name type="scientific">Prorocentrum cordatum</name>
    <dbReference type="NCBI Taxonomy" id="2364126"/>
    <lineage>
        <taxon>Eukaryota</taxon>
        <taxon>Sar</taxon>
        <taxon>Alveolata</taxon>
        <taxon>Dinophyceae</taxon>
        <taxon>Prorocentrales</taxon>
        <taxon>Prorocentraceae</taxon>
        <taxon>Prorocentrum</taxon>
    </lineage>
</organism>
<evidence type="ECO:0000313" key="5">
    <source>
        <dbReference type="EMBL" id="CAK0827737.1"/>
    </source>
</evidence>
<evidence type="ECO:0000256" key="1">
    <source>
        <dbReference type="ARBA" id="ARBA00022723"/>
    </source>
</evidence>
<dbReference type="PANTHER" id="PTHR10342">
    <property type="entry name" value="ARYLSULFATASE"/>
    <property type="match status" value="1"/>
</dbReference>
<dbReference type="EMBL" id="CAUYUJ010009813">
    <property type="protein sequence ID" value="CAK0827737.1"/>
    <property type="molecule type" value="Genomic_DNA"/>
</dbReference>
<comment type="caution">
    <text evidence="5">The sequence shown here is derived from an EMBL/GenBank/DDBJ whole genome shotgun (WGS) entry which is preliminary data.</text>
</comment>
<feature type="domain" description="Sulfatase N-terminal" evidence="4">
    <location>
        <begin position="25"/>
        <end position="342"/>
    </location>
</feature>
<name>A0ABN9S7A6_9DINO</name>
<dbReference type="SUPFAM" id="SSF53649">
    <property type="entry name" value="Alkaline phosphatase-like"/>
    <property type="match status" value="1"/>
</dbReference>
<dbReference type="Pfam" id="PF00884">
    <property type="entry name" value="Sulfatase"/>
    <property type="match status" value="1"/>
</dbReference>
<gene>
    <name evidence="5" type="ORF">PCOR1329_LOCUS27193</name>
</gene>
<evidence type="ECO:0000256" key="3">
    <source>
        <dbReference type="ARBA" id="ARBA00023180"/>
    </source>
</evidence>